<keyword evidence="4" id="KW-1185">Reference proteome</keyword>
<dbReference type="OrthoDB" id="440160at2759"/>
<dbReference type="PANTHER" id="PTHR12993:SF11">
    <property type="entry name" value="N-ACETYLGLUCOSAMINYL-PHOSPHATIDYLINOSITOL DE-N-ACETYLASE"/>
    <property type="match status" value="1"/>
</dbReference>
<dbReference type="SUPFAM" id="SSF102588">
    <property type="entry name" value="LmbE-like"/>
    <property type="match status" value="1"/>
</dbReference>
<dbReference type="GO" id="GO:0016020">
    <property type="term" value="C:membrane"/>
    <property type="evidence" value="ECO:0007669"/>
    <property type="project" value="GOC"/>
</dbReference>
<dbReference type="UniPathway" id="UPA00196"/>
<dbReference type="InterPro" id="IPR003737">
    <property type="entry name" value="GlcNAc_PI_deacetylase-related"/>
</dbReference>
<dbReference type="EMBL" id="PJQD01000074">
    <property type="protein sequence ID" value="POY71692.1"/>
    <property type="molecule type" value="Genomic_DNA"/>
</dbReference>
<evidence type="ECO:0000313" key="4">
    <source>
        <dbReference type="Proteomes" id="UP000237144"/>
    </source>
</evidence>
<comment type="similarity">
    <text evidence="1">Belongs to the PIGL family.</text>
</comment>
<dbReference type="STRING" id="741276.A0A2S5B4I3"/>
<protein>
    <recommendedName>
        <fullName evidence="2">N-acetylglucosaminylphosphatidylinositol deacetylase</fullName>
        <ecNumber evidence="2">3.5.1.89</ecNumber>
    </recommendedName>
</protein>
<evidence type="ECO:0000256" key="1">
    <source>
        <dbReference type="ARBA" id="ARBA00006066"/>
    </source>
</evidence>
<evidence type="ECO:0000256" key="2">
    <source>
        <dbReference type="ARBA" id="ARBA00012176"/>
    </source>
</evidence>
<dbReference type="AlphaFoldDB" id="A0A2S5B4I3"/>
<dbReference type="GO" id="GO:0005783">
    <property type="term" value="C:endoplasmic reticulum"/>
    <property type="evidence" value="ECO:0007669"/>
    <property type="project" value="TreeGrafter"/>
</dbReference>
<name>A0A2S5B4I3_9BASI</name>
<comment type="caution">
    <text evidence="3">The sequence shown here is derived from an EMBL/GenBank/DDBJ whole genome shotgun (WGS) entry which is preliminary data.</text>
</comment>
<proteinExistence type="inferred from homology"/>
<dbReference type="Proteomes" id="UP000237144">
    <property type="component" value="Unassembled WGS sequence"/>
</dbReference>
<dbReference type="GO" id="GO:0000225">
    <property type="term" value="F:N-acetylglucosaminylphosphatidylinositol deacetylase activity"/>
    <property type="evidence" value="ECO:0007669"/>
    <property type="project" value="UniProtKB-EC"/>
</dbReference>
<dbReference type="InterPro" id="IPR024078">
    <property type="entry name" value="LmbE-like_dom_sf"/>
</dbReference>
<dbReference type="EC" id="3.5.1.89" evidence="2"/>
<evidence type="ECO:0000313" key="3">
    <source>
        <dbReference type="EMBL" id="POY71692.1"/>
    </source>
</evidence>
<organism evidence="3 4">
    <name type="scientific">Rhodotorula taiwanensis</name>
    <dbReference type="NCBI Taxonomy" id="741276"/>
    <lineage>
        <taxon>Eukaryota</taxon>
        <taxon>Fungi</taxon>
        <taxon>Dikarya</taxon>
        <taxon>Basidiomycota</taxon>
        <taxon>Pucciniomycotina</taxon>
        <taxon>Microbotryomycetes</taxon>
        <taxon>Sporidiobolales</taxon>
        <taxon>Sporidiobolaceae</taxon>
        <taxon>Rhodotorula</taxon>
    </lineage>
</organism>
<dbReference type="Pfam" id="PF02585">
    <property type="entry name" value="PIG-L"/>
    <property type="match status" value="1"/>
</dbReference>
<dbReference type="GO" id="GO:0006506">
    <property type="term" value="P:GPI anchor biosynthetic process"/>
    <property type="evidence" value="ECO:0007669"/>
    <property type="project" value="UniProtKB-UniPathway"/>
</dbReference>
<accession>A0A2S5B4I3</accession>
<sequence>MLSSRQRRRLGQSVRRVVACLLVAAIALVASKDSFSDSLLPASLQRAESVLWVIAHPDDESFFFAPAILNLLQDSRKGAVLCLSSGDHDGLGSQRRRELKASCAVLGIDSDRCDVLDIPELADDPKAWWPAAAIEQQVESRVRTWGVDVIFTFDDYGVSGHANHRAVASALTRRAALPPVFAVRSTSVLTKFTSILLLPLVLLRRLVARSAVPEKAVFVNSWRQYTTTLESFGAHKSQATWFRTLFIYFSRYLWYVDAIRVS</sequence>
<gene>
    <name evidence="3" type="ORF">BMF94_5284</name>
</gene>
<dbReference type="PANTHER" id="PTHR12993">
    <property type="entry name" value="N-ACETYLGLUCOSAMINYL-PHOSPHATIDYLINOSITOL DE-N-ACETYLASE-RELATED"/>
    <property type="match status" value="1"/>
</dbReference>
<dbReference type="Gene3D" id="3.40.50.10320">
    <property type="entry name" value="LmbE-like"/>
    <property type="match status" value="1"/>
</dbReference>
<reference evidence="3 4" key="1">
    <citation type="journal article" date="2018" name="Front. Microbiol.">
        <title>Prospects for Fungal Bioremediation of Acidic Radioactive Waste Sites: Characterization and Genome Sequence of Rhodotorula taiwanensis MD1149.</title>
        <authorList>
            <person name="Tkavc R."/>
            <person name="Matrosova V.Y."/>
            <person name="Grichenko O.E."/>
            <person name="Gostincar C."/>
            <person name="Volpe R.P."/>
            <person name="Klimenkova P."/>
            <person name="Gaidamakova E.K."/>
            <person name="Zhou C.E."/>
            <person name="Stewart B.J."/>
            <person name="Lyman M.G."/>
            <person name="Malfatti S.A."/>
            <person name="Rubinfeld B."/>
            <person name="Courtot M."/>
            <person name="Singh J."/>
            <person name="Dalgard C.L."/>
            <person name="Hamilton T."/>
            <person name="Frey K.G."/>
            <person name="Gunde-Cimerman N."/>
            <person name="Dugan L."/>
            <person name="Daly M.J."/>
        </authorList>
    </citation>
    <scope>NUCLEOTIDE SEQUENCE [LARGE SCALE GENOMIC DNA]</scope>
    <source>
        <strain evidence="3 4">MD1149</strain>
    </source>
</reference>